<sequence length="156" mass="17296">MFPEVQMLISVAINATLDYKGITSSPSSSLFPAFTLFQLVAVGSASFFAAALLSGLAYSYCHHLNRPSAESAVIHPSTPNHLTYNKQGNVAPKNEKYIPMEFKTLNKNNLHVNDETCNHFSSPMASSNMFTTTYYPPCVSKYDFHPDSPCRSYMHS</sequence>
<gene>
    <name evidence="2" type="ORF">XENORESO_017886</name>
</gene>
<proteinExistence type="predicted"/>
<dbReference type="Proteomes" id="UP001444071">
    <property type="component" value="Unassembled WGS sequence"/>
</dbReference>
<evidence type="ECO:0000313" key="2">
    <source>
        <dbReference type="EMBL" id="MEQ2278404.1"/>
    </source>
</evidence>
<evidence type="ECO:0000313" key="3">
    <source>
        <dbReference type="Proteomes" id="UP001444071"/>
    </source>
</evidence>
<keyword evidence="1" id="KW-0472">Membrane</keyword>
<comment type="caution">
    <text evidence="2">The sequence shown here is derived from an EMBL/GenBank/DDBJ whole genome shotgun (WGS) entry which is preliminary data.</text>
</comment>
<name>A0ABV0X9L0_9TELE</name>
<organism evidence="2 3">
    <name type="scientific">Xenotaenia resolanae</name>
    <dbReference type="NCBI Taxonomy" id="208358"/>
    <lineage>
        <taxon>Eukaryota</taxon>
        <taxon>Metazoa</taxon>
        <taxon>Chordata</taxon>
        <taxon>Craniata</taxon>
        <taxon>Vertebrata</taxon>
        <taxon>Euteleostomi</taxon>
        <taxon>Actinopterygii</taxon>
        <taxon>Neopterygii</taxon>
        <taxon>Teleostei</taxon>
        <taxon>Neoteleostei</taxon>
        <taxon>Acanthomorphata</taxon>
        <taxon>Ovalentaria</taxon>
        <taxon>Atherinomorphae</taxon>
        <taxon>Cyprinodontiformes</taxon>
        <taxon>Goodeidae</taxon>
        <taxon>Xenotaenia</taxon>
    </lineage>
</organism>
<protein>
    <submittedName>
        <fullName evidence="2">Uncharacterized protein</fullName>
    </submittedName>
</protein>
<reference evidence="2 3" key="1">
    <citation type="submission" date="2021-06" db="EMBL/GenBank/DDBJ databases">
        <authorList>
            <person name="Palmer J.M."/>
        </authorList>
    </citation>
    <scope>NUCLEOTIDE SEQUENCE [LARGE SCALE GENOMIC DNA]</scope>
    <source>
        <strain evidence="2 3">XR_2019</strain>
        <tissue evidence="2">Muscle</tissue>
    </source>
</reference>
<keyword evidence="1" id="KW-0812">Transmembrane</keyword>
<evidence type="ECO:0000256" key="1">
    <source>
        <dbReference type="SAM" id="Phobius"/>
    </source>
</evidence>
<keyword evidence="3" id="KW-1185">Reference proteome</keyword>
<accession>A0ABV0X9L0</accession>
<dbReference type="EMBL" id="JAHRIM010096273">
    <property type="protein sequence ID" value="MEQ2278404.1"/>
    <property type="molecule type" value="Genomic_DNA"/>
</dbReference>
<keyword evidence="1" id="KW-1133">Transmembrane helix</keyword>
<feature type="transmembrane region" description="Helical" evidence="1">
    <location>
        <begin position="36"/>
        <end position="58"/>
    </location>
</feature>